<accession>A0A2S5B398</accession>
<dbReference type="AlphaFoldDB" id="A0A2S5B398"/>
<dbReference type="STRING" id="741276.A0A2S5B398"/>
<feature type="compositionally biased region" description="Polar residues" evidence="1">
    <location>
        <begin position="20"/>
        <end position="35"/>
    </location>
</feature>
<protein>
    <recommendedName>
        <fullName evidence="5">GDP-fucose protein O-fucosyltransferase</fullName>
    </recommendedName>
</protein>
<gene>
    <name evidence="3" type="ORF">BMF94_5559</name>
</gene>
<dbReference type="PANTHER" id="PTHR36050">
    <property type="entry name" value="O-FUCOSYLTRANSFERASE 30"/>
    <property type="match status" value="1"/>
</dbReference>
<keyword evidence="2" id="KW-0812">Transmembrane</keyword>
<keyword evidence="2" id="KW-1133">Transmembrane helix</keyword>
<keyword evidence="4" id="KW-1185">Reference proteome</keyword>
<evidence type="ECO:0000313" key="4">
    <source>
        <dbReference type="Proteomes" id="UP000237144"/>
    </source>
</evidence>
<dbReference type="EMBL" id="PJQD01000085">
    <property type="protein sequence ID" value="POY71247.1"/>
    <property type="molecule type" value="Genomic_DNA"/>
</dbReference>
<evidence type="ECO:0008006" key="5">
    <source>
        <dbReference type="Google" id="ProtNLM"/>
    </source>
</evidence>
<feature type="compositionally biased region" description="Acidic residues" evidence="1">
    <location>
        <begin position="191"/>
        <end position="201"/>
    </location>
</feature>
<feature type="region of interest" description="Disordered" evidence="1">
    <location>
        <begin position="152"/>
        <end position="175"/>
    </location>
</feature>
<proteinExistence type="predicted"/>
<feature type="region of interest" description="Disordered" evidence="1">
    <location>
        <begin position="571"/>
        <end position="590"/>
    </location>
</feature>
<evidence type="ECO:0000256" key="2">
    <source>
        <dbReference type="SAM" id="Phobius"/>
    </source>
</evidence>
<sequence length="772" mass="84648">MSRPMPRFKEGNTLRLAHARTTSIDQSRLLTSSPLFSPGRYEPLSPASPRQPLLSPSAASWTGSLPPSPSSPGFSDATLSSNERRRMTSRSTSSLLPVTNIPRKQAARLRMFGPLAFVSTILAIGLLGILNSKSAGELREYSSRLYQGLHGGHAGATGGQQHETSSSPLEQPQSVASSAPKILPIAFVETDPSDPETTSDDGDQRAIPISTLPRLAPPRSDGRRYLGYLPHSGFHNQRMELQSALLLGKALNRTVLVPPVWIGWPVPTRYYPDLRQSWLEIMLSTPQSFNVSDLRDGSRLSEPIEARSSADDFPCPTCDADNVELVAKQQEHEAQTRAKWLAMGYEVRPDGFPIVPGLMAEDCKSYSPECRSTYLDTFLGWDFLVDLDKAREVGVDVAGRWDIRERALLETLRLQADDFYILEDRQKYDFRFTDGLRPDSPMIVANNDTSHWNRDVSVAALKSLPQRVLLVGSLYGSGRVSLTKEPDASTWSSAFARAMAFSNSWLIRPADAIVERLGGCDNFVGVHARVGDGQFARHAQANMEQAWRALVDRLGVSQAVAEDMWQRVEPATEPVGTSRTRGRPRSSKRDLVVAESEPTAWHALDGISDASNGTVDNAQAAKRGILDEMWSTVFGSEGLPLASNLRNLSCRAPLHAEPRYAAFNTPLYLATDSRHPEADENLTAFFAAFPCTFILGDFSAPNPARNDGVVVSSVNEMSRLVNRLDDVPLGRLFLPFLEAIVAAKARVTVGTDKSTFSAFAAGDLHEAYRADG</sequence>
<dbReference type="PANTHER" id="PTHR36050:SF1">
    <property type="entry name" value="O-FUCOSYLTRANSFERASE 30"/>
    <property type="match status" value="1"/>
</dbReference>
<organism evidence="3 4">
    <name type="scientific">Rhodotorula taiwanensis</name>
    <dbReference type="NCBI Taxonomy" id="741276"/>
    <lineage>
        <taxon>Eukaryota</taxon>
        <taxon>Fungi</taxon>
        <taxon>Dikarya</taxon>
        <taxon>Basidiomycota</taxon>
        <taxon>Pucciniomycotina</taxon>
        <taxon>Microbotryomycetes</taxon>
        <taxon>Sporidiobolales</taxon>
        <taxon>Sporidiobolaceae</taxon>
        <taxon>Rhodotorula</taxon>
    </lineage>
</organism>
<feature type="region of interest" description="Disordered" evidence="1">
    <location>
        <begin position="187"/>
        <end position="218"/>
    </location>
</feature>
<feature type="compositionally biased region" description="Polar residues" evidence="1">
    <location>
        <begin position="163"/>
        <end position="175"/>
    </location>
</feature>
<reference evidence="3 4" key="1">
    <citation type="journal article" date="2018" name="Front. Microbiol.">
        <title>Prospects for Fungal Bioremediation of Acidic Radioactive Waste Sites: Characterization and Genome Sequence of Rhodotorula taiwanensis MD1149.</title>
        <authorList>
            <person name="Tkavc R."/>
            <person name="Matrosova V.Y."/>
            <person name="Grichenko O.E."/>
            <person name="Gostincar C."/>
            <person name="Volpe R.P."/>
            <person name="Klimenkova P."/>
            <person name="Gaidamakova E.K."/>
            <person name="Zhou C.E."/>
            <person name="Stewart B.J."/>
            <person name="Lyman M.G."/>
            <person name="Malfatti S.A."/>
            <person name="Rubinfeld B."/>
            <person name="Courtot M."/>
            <person name="Singh J."/>
            <person name="Dalgard C.L."/>
            <person name="Hamilton T."/>
            <person name="Frey K.G."/>
            <person name="Gunde-Cimerman N."/>
            <person name="Dugan L."/>
            <person name="Daly M.J."/>
        </authorList>
    </citation>
    <scope>NUCLEOTIDE SEQUENCE [LARGE SCALE GENOMIC DNA]</scope>
    <source>
        <strain evidence="3 4">MD1149</strain>
    </source>
</reference>
<feature type="transmembrane region" description="Helical" evidence="2">
    <location>
        <begin position="111"/>
        <end position="130"/>
    </location>
</feature>
<dbReference type="OrthoDB" id="1882547at2759"/>
<comment type="caution">
    <text evidence="3">The sequence shown here is derived from an EMBL/GenBank/DDBJ whole genome shotgun (WGS) entry which is preliminary data.</text>
</comment>
<name>A0A2S5B398_9BASI</name>
<keyword evidence="2" id="KW-0472">Membrane</keyword>
<evidence type="ECO:0000313" key="3">
    <source>
        <dbReference type="EMBL" id="POY71247.1"/>
    </source>
</evidence>
<dbReference type="Proteomes" id="UP000237144">
    <property type="component" value="Unassembled WGS sequence"/>
</dbReference>
<evidence type="ECO:0000256" key="1">
    <source>
        <dbReference type="SAM" id="MobiDB-lite"/>
    </source>
</evidence>
<feature type="region of interest" description="Disordered" evidence="1">
    <location>
        <begin position="1"/>
        <end position="97"/>
    </location>
</feature>